<dbReference type="InterPro" id="IPR056866">
    <property type="entry name" value="Znf_WRKY19"/>
</dbReference>
<dbReference type="eggNOG" id="ENOG502RWT5">
    <property type="taxonomic scope" value="Eukaryota"/>
</dbReference>
<reference evidence="3" key="2">
    <citation type="submission" date="2010-04" db="EMBL/GenBank/DDBJ databases">
        <authorList>
            <person name="Buell R."/>
            <person name="Hamilton J."/>
            <person name="Hostetler J."/>
        </authorList>
    </citation>
    <scope>NUCLEOTIDE SEQUENCE [LARGE SCALE GENOMIC DNA]</scope>
    <source>
        <strain evidence="3">DAOM:BR144</strain>
    </source>
</reference>
<dbReference type="HOGENOM" id="CLU_2447459_0_0_1"/>
<dbReference type="Proteomes" id="UP000019132">
    <property type="component" value="Unassembled WGS sequence"/>
</dbReference>
<evidence type="ECO:0000313" key="2">
    <source>
        <dbReference type="EnsemblProtists" id="PYU1_T009322"/>
    </source>
</evidence>
<dbReference type="AlphaFoldDB" id="K3WWH4"/>
<dbReference type="EMBL" id="GL376632">
    <property type="status" value="NOT_ANNOTATED_CDS"/>
    <property type="molecule type" value="Genomic_DNA"/>
</dbReference>
<dbReference type="EnsemblProtists" id="PYU1_T009322">
    <property type="protein sequence ID" value="PYU1_T009322"/>
    <property type="gene ID" value="PYU1_G009304"/>
</dbReference>
<feature type="domain" description="WRKY19-like zinc finger" evidence="1">
    <location>
        <begin position="5"/>
        <end position="25"/>
    </location>
</feature>
<dbReference type="VEuPathDB" id="FungiDB:PYU1_G009304"/>
<protein>
    <recommendedName>
        <fullName evidence="1">WRKY19-like zinc finger domain-containing protein</fullName>
    </recommendedName>
</protein>
<accession>K3WWH4</accession>
<organism evidence="2 3">
    <name type="scientific">Globisporangium ultimum (strain ATCC 200006 / CBS 805.95 / DAOM BR144)</name>
    <name type="common">Pythium ultimum</name>
    <dbReference type="NCBI Taxonomy" id="431595"/>
    <lineage>
        <taxon>Eukaryota</taxon>
        <taxon>Sar</taxon>
        <taxon>Stramenopiles</taxon>
        <taxon>Oomycota</taxon>
        <taxon>Peronosporomycetes</taxon>
        <taxon>Pythiales</taxon>
        <taxon>Pythiaceae</taxon>
        <taxon>Globisporangium</taxon>
    </lineage>
</organism>
<evidence type="ECO:0000313" key="3">
    <source>
        <dbReference type="Proteomes" id="UP000019132"/>
    </source>
</evidence>
<sequence>GSVLCKADGCTRGVKVRGFCWSHGGGKNKNHCQSLSSSTSSRHKSLPRTKSCIYEGCKRKPGFHSFCEIHSHEVTQPGYIFEL</sequence>
<reference evidence="3" key="1">
    <citation type="journal article" date="2010" name="Genome Biol.">
        <title>Genome sequence of the necrotrophic plant pathogen Pythium ultimum reveals original pathogenicity mechanisms and effector repertoire.</title>
        <authorList>
            <person name="Levesque C.A."/>
            <person name="Brouwer H."/>
            <person name="Cano L."/>
            <person name="Hamilton J.P."/>
            <person name="Holt C."/>
            <person name="Huitema E."/>
            <person name="Raffaele S."/>
            <person name="Robideau G.P."/>
            <person name="Thines M."/>
            <person name="Win J."/>
            <person name="Zerillo M.M."/>
            <person name="Beakes G.W."/>
            <person name="Boore J.L."/>
            <person name="Busam D."/>
            <person name="Dumas B."/>
            <person name="Ferriera S."/>
            <person name="Fuerstenberg S.I."/>
            <person name="Gachon C.M."/>
            <person name="Gaulin E."/>
            <person name="Govers F."/>
            <person name="Grenville-Briggs L."/>
            <person name="Horner N."/>
            <person name="Hostetler J."/>
            <person name="Jiang R.H."/>
            <person name="Johnson J."/>
            <person name="Krajaejun T."/>
            <person name="Lin H."/>
            <person name="Meijer H.J."/>
            <person name="Moore B."/>
            <person name="Morris P."/>
            <person name="Phuntmart V."/>
            <person name="Puiu D."/>
            <person name="Shetty J."/>
            <person name="Stajich J.E."/>
            <person name="Tripathy S."/>
            <person name="Wawra S."/>
            <person name="van West P."/>
            <person name="Whitty B.R."/>
            <person name="Coutinho P.M."/>
            <person name="Henrissat B."/>
            <person name="Martin F."/>
            <person name="Thomas P.D."/>
            <person name="Tyler B.M."/>
            <person name="De Vries R.P."/>
            <person name="Kamoun S."/>
            <person name="Yandell M."/>
            <person name="Tisserat N."/>
            <person name="Buell C.R."/>
        </authorList>
    </citation>
    <scope>NUCLEOTIDE SEQUENCE</scope>
    <source>
        <strain evidence="3">DAOM:BR144</strain>
    </source>
</reference>
<reference evidence="2" key="3">
    <citation type="submission" date="2015-02" db="UniProtKB">
        <authorList>
            <consortium name="EnsemblProtists"/>
        </authorList>
    </citation>
    <scope>IDENTIFICATION</scope>
    <source>
        <strain evidence="2">DAOM BR144</strain>
    </source>
</reference>
<dbReference type="InParanoid" id="K3WWH4"/>
<proteinExistence type="predicted"/>
<name>K3WWH4_GLOUD</name>
<keyword evidence="3" id="KW-1185">Reference proteome</keyword>
<evidence type="ECO:0000259" key="1">
    <source>
        <dbReference type="Pfam" id="PF24906"/>
    </source>
</evidence>
<dbReference type="Pfam" id="PF24906">
    <property type="entry name" value="Zf_WRKY19"/>
    <property type="match status" value="1"/>
</dbReference>